<dbReference type="OrthoDB" id="10533135at2759"/>
<protein>
    <submittedName>
        <fullName evidence="1">Uncharacterized protein</fullName>
    </submittedName>
</protein>
<dbReference type="Proteomes" id="UP000187455">
    <property type="component" value="Unassembled WGS sequence"/>
</dbReference>
<accession>A0A1R0GYW1</accession>
<keyword evidence="2" id="KW-1185">Reference proteome</keyword>
<name>A0A1R0GYW1_9FUNG</name>
<dbReference type="AlphaFoldDB" id="A0A1R0GYW1"/>
<gene>
    <name evidence="1" type="ORF">AYI68_g3783</name>
</gene>
<sequence>MSRYNSVATKVDPVARKLTDTKSPYILDSDKTKPHNYNRLTKERLEILVLGNGDLTQEEVHDFKTALRSYRKPCESRDN</sequence>
<proteinExistence type="predicted"/>
<evidence type="ECO:0000313" key="1">
    <source>
        <dbReference type="EMBL" id="OLY82102.1"/>
    </source>
</evidence>
<dbReference type="EMBL" id="LSSL01001915">
    <property type="protein sequence ID" value="OLY82102.1"/>
    <property type="molecule type" value="Genomic_DNA"/>
</dbReference>
<evidence type="ECO:0000313" key="2">
    <source>
        <dbReference type="Proteomes" id="UP000187455"/>
    </source>
</evidence>
<organism evidence="1 2">
    <name type="scientific">Smittium mucronatum</name>
    <dbReference type="NCBI Taxonomy" id="133383"/>
    <lineage>
        <taxon>Eukaryota</taxon>
        <taxon>Fungi</taxon>
        <taxon>Fungi incertae sedis</taxon>
        <taxon>Zoopagomycota</taxon>
        <taxon>Kickxellomycotina</taxon>
        <taxon>Harpellomycetes</taxon>
        <taxon>Harpellales</taxon>
        <taxon>Legeriomycetaceae</taxon>
        <taxon>Smittium</taxon>
    </lineage>
</organism>
<comment type="caution">
    <text evidence="1">The sequence shown here is derived from an EMBL/GenBank/DDBJ whole genome shotgun (WGS) entry which is preliminary data.</text>
</comment>
<reference evidence="1 2" key="1">
    <citation type="journal article" date="2016" name="Mol. Biol. Evol.">
        <title>Genome-Wide Survey of Gut Fungi (Harpellales) Reveals the First Horizontally Transferred Ubiquitin Gene from a Mosquito Host.</title>
        <authorList>
            <person name="Wang Y."/>
            <person name="White M.M."/>
            <person name="Kvist S."/>
            <person name="Moncalvo J.M."/>
        </authorList>
    </citation>
    <scope>NUCLEOTIDE SEQUENCE [LARGE SCALE GENOMIC DNA]</scope>
    <source>
        <strain evidence="1 2">ALG-7-W6</strain>
    </source>
</reference>